<feature type="chain" id="PRO_5045153920" evidence="1">
    <location>
        <begin position="32"/>
        <end position="183"/>
    </location>
</feature>
<evidence type="ECO:0000313" key="3">
    <source>
        <dbReference type="Proteomes" id="UP001152658"/>
    </source>
</evidence>
<dbReference type="RefSeq" id="WP_168524838.1">
    <property type="nucleotide sequence ID" value="NZ_CALYLA010000029.1"/>
</dbReference>
<evidence type="ECO:0000313" key="2">
    <source>
        <dbReference type="EMBL" id="CAH8203949.1"/>
    </source>
</evidence>
<name>A0ABM9FKF4_9VIBR</name>
<keyword evidence="3" id="KW-1185">Reference proteome</keyword>
<proteinExistence type="predicted"/>
<organism evidence="2 3">
    <name type="scientific">Vibrio aestuarianus</name>
    <dbReference type="NCBI Taxonomy" id="28171"/>
    <lineage>
        <taxon>Bacteria</taxon>
        <taxon>Pseudomonadati</taxon>
        <taxon>Pseudomonadota</taxon>
        <taxon>Gammaproteobacteria</taxon>
        <taxon>Vibrionales</taxon>
        <taxon>Vibrionaceae</taxon>
        <taxon>Vibrio</taxon>
    </lineage>
</organism>
<reference evidence="2" key="1">
    <citation type="submission" date="2022-06" db="EMBL/GenBank/DDBJ databases">
        <authorList>
            <person name="Goudenege D."/>
            <person name="Le Roux F."/>
        </authorList>
    </citation>
    <scope>NUCLEOTIDE SEQUENCE</scope>
    <source>
        <strain evidence="2">12-063</strain>
    </source>
</reference>
<feature type="signal peptide" evidence="1">
    <location>
        <begin position="1"/>
        <end position="31"/>
    </location>
</feature>
<sequence>MYTQSKLASWRCLVSIFAALTFTLTSTLSIADDGTFTKTVSVAGKNSLVEKYDVFTEDNKEYTLKLGELNGYKSLTFIKTQNSDYIRVHSSNMMKGDGRYSKPRSGKIEIKFDNDEKTYDLGGTSYYLRYTTTSLRKTTQAEFFEKLASKNYMYVKVDVVGQKFVFKVGLQGSGKMLQTGTFL</sequence>
<dbReference type="EMBL" id="CALYLK010000007">
    <property type="protein sequence ID" value="CAH8203949.1"/>
    <property type="molecule type" value="Genomic_DNA"/>
</dbReference>
<dbReference type="Proteomes" id="UP001152658">
    <property type="component" value="Unassembled WGS sequence"/>
</dbReference>
<comment type="caution">
    <text evidence="2">The sequence shown here is derived from an EMBL/GenBank/DDBJ whole genome shotgun (WGS) entry which is preliminary data.</text>
</comment>
<accession>A0ABM9FKF4</accession>
<gene>
    <name evidence="2" type="ORF">VAE063_1060047</name>
</gene>
<evidence type="ECO:0000256" key="1">
    <source>
        <dbReference type="SAM" id="SignalP"/>
    </source>
</evidence>
<protein>
    <submittedName>
        <fullName evidence="2">Uncharacterized protein</fullName>
    </submittedName>
</protein>
<keyword evidence="1" id="KW-0732">Signal</keyword>